<dbReference type="CDD" id="cd06853">
    <property type="entry name" value="GT_WecA_like"/>
    <property type="match status" value="1"/>
</dbReference>
<keyword evidence="2" id="KW-1003">Cell membrane</keyword>
<dbReference type="GO" id="GO:0046872">
    <property type="term" value="F:metal ion binding"/>
    <property type="evidence" value="ECO:0007669"/>
    <property type="project" value="UniProtKB-KW"/>
</dbReference>
<feature type="transmembrane region" description="Helical" evidence="8">
    <location>
        <begin position="155"/>
        <end position="174"/>
    </location>
</feature>
<dbReference type="Proteomes" id="UP000228996">
    <property type="component" value="Unassembled WGS sequence"/>
</dbReference>
<comment type="caution">
    <text evidence="9">The sequence shown here is derived from an EMBL/GenBank/DDBJ whole genome shotgun (WGS) entry which is preliminary data.</text>
</comment>
<keyword evidence="3" id="KW-0808">Transferase</keyword>
<dbReference type="GO" id="GO:0044038">
    <property type="term" value="P:cell wall macromolecule biosynthetic process"/>
    <property type="evidence" value="ECO:0007669"/>
    <property type="project" value="TreeGrafter"/>
</dbReference>
<proteinExistence type="predicted"/>
<protein>
    <recommendedName>
        <fullName evidence="11">Undecaprenyl-phosphate alpha-N-acetylglucosaminyl 1-phosphate transferase</fullName>
    </recommendedName>
</protein>
<dbReference type="InterPro" id="IPR000715">
    <property type="entry name" value="Glycosyl_transferase_4"/>
</dbReference>
<feature type="transmembrane region" description="Helical" evidence="8">
    <location>
        <begin position="310"/>
        <end position="328"/>
    </location>
</feature>
<feature type="transmembrane region" description="Helical" evidence="8">
    <location>
        <begin position="238"/>
        <end position="258"/>
    </location>
</feature>
<feature type="transmembrane region" description="Helical" evidence="8">
    <location>
        <begin position="54"/>
        <end position="74"/>
    </location>
</feature>
<evidence type="ECO:0000256" key="8">
    <source>
        <dbReference type="SAM" id="Phobius"/>
    </source>
</evidence>
<evidence type="ECO:0000256" key="5">
    <source>
        <dbReference type="ARBA" id="ARBA00022989"/>
    </source>
</evidence>
<name>A0A2M6XCN5_9BACT</name>
<evidence type="ECO:0000256" key="3">
    <source>
        <dbReference type="ARBA" id="ARBA00022679"/>
    </source>
</evidence>
<keyword evidence="7" id="KW-0479">Metal-binding</keyword>
<feature type="transmembrane region" description="Helical" evidence="8">
    <location>
        <begin position="186"/>
        <end position="203"/>
    </location>
</feature>
<keyword evidence="5 8" id="KW-1133">Transmembrane helix</keyword>
<comment type="subcellular location">
    <subcellularLocation>
        <location evidence="1">Cell membrane</location>
        <topology evidence="1">Multi-pass membrane protein</topology>
    </subcellularLocation>
</comment>
<keyword evidence="6 8" id="KW-0472">Membrane</keyword>
<reference evidence="10" key="1">
    <citation type="submission" date="2017-09" db="EMBL/GenBank/DDBJ databases">
        <title>Depth-based differentiation of microbial function through sediment-hosted aquifers and enrichment of novel symbionts in the deep terrestrial subsurface.</title>
        <authorList>
            <person name="Probst A.J."/>
            <person name="Ladd B."/>
            <person name="Jarett J.K."/>
            <person name="Geller-Mcgrath D.E."/>
            <person name="Sieber C.M.K."/>
            <person name="Emerson J.B."/>
            <person name="Anantharaman K."/>
            <person name="Thomas B.C."/>
            <person name="Malmstrom R."/>
            <person name="Stieglmeier M."/>
            <person name="Klingl A."/>
            <person name="Woyke T."/>
            <person name="Ryan C.M."/>
            <person name="Banfield J.F."/>
        </authorList>
    </citation>
    <scope>NUCLEOTIDE SEQUENCE [LARGE SCALE GENOMIC DNA]</scope>
</reference>
<evidence type="ECO:0000256" key="6">
    <source>
        <dbReference type="ARBA" id="ARBA00023136"/>
    </source>
</evidence>
<sequence length="366" mass="40170">MNFDFLKNLFLFPLILSFAVSFVCTPLTIKLAWRIGLIDDPKKKNHPKIIHTYPVPRGGGIPILASLLIASLIFLPLDKHLLGILLGAVFTVIVGLLDDKYDLNPYLRILTCTLCALIVVAVGIGIPFINNPLGGIIHLDQPRIYINLFGGQHSLWLLADFLAVLWIVWCMNIVNWSSGLDGQISGIVPIAAITIALLSFRTPQDPSQWPVAILAAICAGAYLGFLPFHFYPQKIMPGFGGTTLAGFLLAVLAILAGAKINTAVIVLGIPMIDGLWTIVRRILTGHSPFWGDRGHLHHRLLDLGWSKRKVAIFYWLITAILGIVALNLNSRQKLYTIITLVVAVGGVLLWLTYLKALSSRPDRSNG</sequence>
<dbReference type="PANTHER" id="PTHR22926:SF3">
    <property type="entry name" value="UNDECAPRENYL-PHOSPHATE ALPHA-N-ACETYLGLUCOSAMINYL 1-PHOSPHATE TRANSFERASE"/>
    <property type="match status" value="1"/>
</dbReference>
<feature type="binding site" evidence="7">
    <location>
        <position position="175"/>
    </location>
    <ligand>
        <name>Mg(2+)</name>
        <dbReference type="ChEBI" id="CHEBI:18420"/>
    </ligand>
</feature>
<feature type="transmembrane region" description="Helical" evidence="8">
    <location>
        <begin position="12"/>
        <end position="33"/>
    </location>
</feature>
<dbReference type="GO" id="GO:0016780">
    <property type="term" value="F:phosphotransferase activity, for other substituted phosphate groups"/>
    <property type="evidence" value="ECO:0007669"/>
    <property type="project" value="InterPro"/>
</dbReference>
<evidence type="ECO:0000256" key="1">
    <source>
        <dbReference type="ARBA" id="ARBA00004651"/>
    </source>
</evidence>
<dbReference type="EMBL" id="PEYO01000017">
    <property type="protein sequence ID" value="PIU03423.1"/>
    <property type="molecule type" value="Genomic_DNA"/>
</dbReference>
<evidence type="ECO:0000256" key="2">
    <source>
        <dbReference type="ARBA" id="ARBA00022475"/>
    </source>
</evidence>
<dbReference type="AlphaFoldDB" id="A0A2M6XCN5"/>
<evidence type="ECO:0008006" key="11">
    <source>
        <dbReference type="Google" id="ProtNLM"/>
    </source>
</evidence>
<keyword evidence="4 8" id="KW-0812">Transmembrane</keyword>
<feature type="transmembrane region" description="Helical" evidence="8">
    <location>
        <begin position="80"/>
        <end position="97"/>
    </location>
</feature>
<comment type="cofactor">
    <cofactor evidence="7">
        <name>Mg(2+)</name>
        <dbReference type="ChEBI" id="CHEBI:18420"/>
    </cofactor>
</comment>
<dbReference type="GO" id="GO:0071555">
    <property type="term" value="P:cell wall organization"/>
    <property type="evidence" value="ECO:0007669"/>
    <property type="project" value="TreeGrafter"/>
</dbReference>
<evidence type="ECO:0000256" key="7">
    <source>
        <dbReference type="PIRSR" id="PIRSR600715-1"/>
    </source>
</evidence>
<accession>A0A2M6XCN5</accession>
<organism evidence="9 10">
    <name type="scientific">Candidatus Shapirobacteria bacterium CG08_land_8_20_14_0_20_39_18</name>
    <dbReference type="NCBI Taxonomy" id="1974883"/>
    <lineage>
        <taxon>Bacteria</taxon>
        <taxon>Candidatus Shapironibacteriota</taxon>
    </lineage>
</organism>
<keyword evidence="7" id="KW-0460">Magnesium</keyword>
<dbReference type="Pfam" id="PF00953">
    <property type="entry name" value="Glycos_transf_4"/>
    <property type="match status" value="1"/>
</dbReference>
<dbReference type="PANTHER" id="PTHR22926">
    <property type="entry name" value="PHOSPHO-N-ACETYLMURAMOYL-PENTAPEPTIDE-TRANSFERASE"/>
    <property type="match status" value="1"/>
</dbReference>
<feature type="transmembrane region" description="Helical" evidence="8">
    <location>
        <begin position="334"/>
        <end position="354"/>
    </location>
</feature>
<evidence type="ECO:0000313" key="9">
    <source>
        <dbReference type="EMBL" id="PIU03423.1"/>
    </source>
</evidence>
<evidence type="ECO:0000313" key="10">
    <source>
        <dbReference type="Proteomes" id="UP000228996"/>
    </source>
</evidence>
<gene>
    <name evidence="9" type="ORF">COT44_03190</name>
</gene>
<feature type="transmembrane region" description="Helical" evidence="8">
    <location>
        <begin position="209"/>
        <end position="231"/>
    </location>
</feature>
<evidence type="ECO:0000256" key="4">
    <source>
        <dbReference type="ARBA" id="ARBA00022692"/>
    </source>
</evidence>
<dbReference type="GO" id="GO:0009103">
    <property type="term" value="P:lipopolysaccharide biosynthetic process"/>
    <property type="evidence" value="ECO:0007669"/>
    <property type="project" value="TreeGrafter"/>
</dbReference>
<dbReference type="GO" id="GO:0005886">
    <property type="term" value="C:plasma membrane"/>
    <property type="evidence" value="ECO:0007669"/>
    <property type="project" value="UniProtKB-SubCell"/>
</dbReference>
<feature type="transmembrane region" description="Helical" evidence="8">
    <location>
        <begin position="109"/>
        <end position="129"/>
    </location>
</feature>